<sequence>MEGENIEVLDFEMVNLSGVLIGLQRQINAIEGVIAIVIVIVSLVLGFGSTILIIYFHSIINLAKMFPWMSPIGYYMIFIGMVVGIIKGFVEAVKIIINLFHKLIEVLRGSG</sequence>
<keyword evidence="1" id="KW-0812">Transmembrane</keyword>
<name>A0A6V7X728_MELEN</name>
<evidence type="ECO:0000313" key="3">
    <source>
        <dbReference type="Proteomes" id="UP000580250"/>
    </source>
</evidence>
<dbReference type="EMBL" id="CAJEWN010001143">
    <property type="protein sequence ID" value="CAD2194757.1"/>
    <property type="molecule type" value="Genomic_DNA"/>
</dbReference>
<accession>A0A6V7X728</accession>
<proteinExistence type="predicted"/>
<keyword evidence="1" id="KW-0472">Membrane</keyword>
<evidence type="ECO:0000256" key="1">
    <source>
        <dbReference type="SAM" id="Phobius"/>
    </source>
</evidence>
<keyword evidence="1" id="KW-1133">Transmembrane helix</keyword>
<dbReference type="Proteomes" id="UP000580250">
    <property type="component" value="Unassembled WGS sequence"/>
</dbReference>
<gene>
    <name evidence="2" type="ORF">MENT_LOCUS47798</name>
</gene>
<feature type="transmembrane region" description="Helical" evidence="1">
    <location>
        <begin position="33"/>
        <end position="60"/>
    </location>
</feature>
<feature type="transmembrane region" description="Helical" evidence="1">
    <location>
        <begin position="72"/>
        <end position="90"/>
    </location>
</feature>
<protein>
    <submittedName>
        <fullName evidence="2">Uncharacterized protein</fullName>
    </submittedName>
</protein>
<organism evidence="2 3">
    <name type="scientific">Meloidogyne enterolobii</name>
    <name type="common">Root-knot nematode worm</name>
    <name type="synonym">Meloidogyne mayaguensis</name>
    <dbReference type="NCBI Taxonomy" id="390850"/>
    <lineage>
        <taxon>Eukaryota</taxon>
        <taxon>Metazoa</taxon>
        <taxon>Ecdysozoa</taxon>
        <taxon>Nematoda</taxon>
        <taxon>Chromadorea</taxon>
        <taxon>Rhabditida</taxon>
        <taxon>Tylenchina</taxon>
        <taxon>Tylenchomorpha</taxon>
        <taxon>Tylenchoidea</taxon>
        <taxon>Meloidogynidae</taxon>
        <taxon>Meloidogyninae</taxon>
        <taxon>Meloidogyne</taxon>
    </lineage>
</organism>
<comment type="caution">
    <text evidence="2">The sequence shown here is derived from an EMBL/GenBank/DDBJ whole genome shotgun (WGS) entry which is preliminary data.</text>
</comment>
<reference evidence="2 3" key="1">
    <citation type="submission" date="2020-08" db="EMBL/GenBank/DDBJ databases">
        <authorList>
            <person name="Koutsovoulos G."/>
            <person name="Danchin GJ E."/>
        </authorList>
    </citation>
    <scope>NUCLEOTIDE SEQUENCE [LARGE SCALE GENOMIC DNA]</scope>
</reference>
<dbReference type="AlphaFoldDB" id="A0A6V7X728"/>
<evidence type="ECO:0000313" key="2">
    <source>
        <dbReference type="EMBL" id="CAD2194757.1"/>
    </source>
</evidence>